<dbReference type="PANTHER" id="PTHR43272">
    <property type="entry name" value="LONG-CHAIN-FATTY-ACID--COA LIGASE"/>
    <property type="match status" value="1"/>
</dbReference>
<dbReference type="InterPro" id="IPR013120">
    <property type="entry name" value="FAR_NAD-bd"/>
</dbReference>
<dbReference type="EMBL" id="CAXHTA020000017">
    <property type="protein sequence ID" value="CAL5227989.1"/>
    <property type="molecule type" value="Genomic_DNA"/>
</dbReference>
<dbReference type="CDD" id="cd05235">
    <property type="entry name" value="SDR_e1"/>
    <property type="match status" value="1"/>
</dbReference>
<dbReference type="SUPFAM" id="SSF56801">
    <property type="entry name" value="Acetyl-CoA synthetase-like"/>
    <property type="match status" value="1"/>
</dbReference>
<dbReference type="InterPro" id="IPR009081">
    <property type="entry name" value="PP-bd_ACP"/>
</dbReference>
<evidence type="ECO:0000256" key="2">
    <source>
        <dbReference type="ARBA" id="ARBA00022553"/>
    </source>
</evidence>
<dbReference type="InterPro" id="IPR000873">
    <property type="entry name" value="AMP-dep_synth/lig_dom"/>
</dbReference>
<evidence type="ECO:0000256" key="4">
    <source>
        <dbReference type="ARBA" id="ARBA00022840"/>
    </source>
</evidence>
<dbReference type="SUPFAM" id="SSF51735">
    <property type="entry name" value="NAD(P)-binding Rossmann-fold domains"/>
    <property type="match status" value="1"/>
</dbReference>
<dbReference type="Pfam" id="PF00550">
    <property type="entry name" value="PP-binding"/>
    <property type="match status" value="1"/>
</dbReference>
<dbReference type="PROSITE" id="PS00455">
    <property type="entry name" value="AMP_BINDING"/>
    <property type="match status" value="1"/>
</dbReference>
<dbReference type="SUPFAM" id="SSF47336">
    <property type="entry name" value="ACP-like"/>
    <property type="match status" value="1"/>
</dbReference>
<dbReference type="Pfam" id="PF00501">
    <property type="entry name" value="AMP-binding"/>
    <property type="match status" value="1"/>
</dbReference>
<evidence type="ECO:0000256" key="5">
    <source>
        <dbReference type="SAM" id="MobiDB-lite"/>
    </source>
</evidence>
<organism evidence="7 8">
    <name type="scientific">Coccomyxa viridis</name>
    <dbReference type="NCBI Taxonomy" id="1274662"/>
    <lineage>
        <taxon>Eukaryota</taxon>
        <taxon>Viridiplantae</taxon>
        <taxon>Chlorophyta</taxon>
        <taxon>core chlorophytes</taxon>
        <taxon>Trebouxiophyceae</taxon>
        <taxon>Trebouxiophyceae incertae sedis</taxon>
        <taxon>Coccomyxaceae</taxon>
        <taxon>Coccomyxa</taxon>
    </lineage>
</organism>
<evidence type="ECO:0000259" key="6">
    <source>
        <dbReference type="PROSITE" id="PS50075"/>
    </source>
</evidence>
<dbReference type="Gene3D" id="3.40.50.12780">
    <property type="entry name" value="N-terminal domain of ligase-like"/>
    <property type="match status" value="1"/>
</dbReference>
<keyword evidence="3" id="KW-0547">Nucleotide-binding</keyword>
<keyword evidence="8" id="KW-1185">Reference proteome</keyword>
<dbReference type="InterPro" id="IPR010080">
    <property type="entry name" value="Thioester_reductase-like_dom"/>
</dbReference>
<evidence type="ECO:0000313" key="8">
    <source>
        <dbReference type="Proteomes" id="UP001497392"/>
    </source>
</evidence>
<feature type="region of interest" description="Disordered" evidence="5">
    <location>
        <begin position="1"/>
        <end position="30"/>
    </location>
</feature>
<evidence type="ECO:0000256" key="3">
    <source>
        <dbReference type="ARBA" id="ARBA00022741"/>
    </source>
</evidence>
<feature type="domain" description="Carrier" evidence="6">
    <location>
        <begin position="657"/>
        <end position="733"/>
    </location>
</feature>
<dbReference type="InterPro" id="IPR036736">
    <property type="entry name" value="ACP-like_sf"/>
</dbReference>
<dbReference type="InterPro" id="IPR036291">
    <property type="entry name" value="NAD(P)-bd_dom_sf"/>
</dbReference>
<dbReference type="Gene3D" id="3.40.50.720">
    <property type="entry name" value="NAD(P)-binding Rossmann-like Domain"/>
    <property type="match status" value="1"/>
</dbReference>
<sequence length="1195" mass="132982">MVKSPEERGNALRRSLSQSDGDTPRGLDANSEVQQRAMQRYHRLLKTDRQLQANAYDQEKVDWLVQNCPTCIEIFQGLCKIYAERPMFGFCMPGSDEWQTISYKQIYERVVHFAAGLQALKAYKREDFVGICGFASVDWVTADFANNYSGVTTVPLPTNIQAEDIVKIINEAELTCLICSIGELPNLAPLVGNCETVKAFVVMDLPSTIDPDTQALMKKAEANLPSGCKLYTMPDVLDLGQKSPVPSAAIPGQGGVSENPIYSLFYTSGSTGLPKGAIYREQMWHRYWTNAAISRINTASINLGFLPLNHIMGRLSMNSCLMAGGSTWFVRKSDMSTFFEDIKVCRPTSMMIIPRIANMLFDQAQEMIRKAKDEDKQAVIEDFREKELGGRVFTCMTGSAPTAPEVVDFLRDAMIVPIYEGYGSTECGMVTRDWELGPNVTEWKLVDVPDLGYYTTDKPFPRGELLIKTKTMIDGYYKHQDKWQEDLRDGFMATGDVMEQRGPKTVVWIDRKKNIMKLSQGEFVSTSRLEATYAGNSDLIHQMYIYGSSLRSYLLAAVVPSKVATVKYSGAELKKALRRDIDDLARTKKLQGYEIPRDFIVDMDPFSKSNHLLTDSGKPARGKLKAKYGPTFEEMYQQMEARQRERQNQLRDQAAQGSVLDKVKQAAALTLGIDTEELGDGSSSFNQLGGDSLAAIQFAREVDNLCGTTLPVSFVLDHSHSMKDIVEKVESLIKGDAPDAITYERIHGRDSKMIKAKDLDLHRFAPRGLPPEVTNAVGAGELPAEPEKVLLTGANGFLGRFLLLDFLKRVSTKKDGMVVAIVRGQSDEAAFSRLRAGYDSGDSELLKLFDDLASKHLKVYAGDLSKPNLGLKPDVYRELAQSLDTVIHNGALVNHAFTYEQLFEPNVLGSLEVMKLAVRYKRKALTFISSVGVAGPLGITENVKETTLGTNIATEFPGSGGYAFGYGCSKWATEVQLQQLHKEFGVPVSVFRCGMILAHSKYLGQQNPTDMFTRLLASLVYTGVAPQSFYKDPTGPDRHYDGMPVDFVAEGIAGVASAQRTGCGLYHVVNPHWEDNVSLDSFLDWIQNAGYPLKRIPDYTQWYQQFKGALEKLDSKLAGNSSLPIVYQWEHQMAGPVMKFDATQMRKRAAETTRWKDVPHLDEPFIHQNLKHMVALQIIGPPGQSMPGTKAPEQQ</sequence>
<name>A0ABP1G776_9CHLO</name>
<dbReference type="Pfam" id="PF07993">
    <property type="entry name" value="NAD_binding_4"/>
    <property type="match status" value="1"/>
</dbReference>
<proteinExistence type="predicted"/>
<feature type="compositionally biased region" description="Basic and acidic residues" evidence="5">
    <location>
        <begin position="1"/>
        <end position="10"/>
    </location>
</feature>
<keyword evidence="1" id="KW-0596">Phosphopantetheine</keyword>
<dbReference type="Gene3D" id="1.10.1200.10">
    <property type="entry name" value="ACP-like"/>
    <property type="match status" value="1"/>
</dbReference>
<dbReference type="NCBIfam" id="TIGR01746">
    <property type="entry name" value="Thioester-redct"/>
    <property type="match status" value="1"/>
</dbReference>
<evidence type="ECO:0000313" key="7">
    <source>
        <dbReference type="EMBL" id="CAL5227989.1"/>
    </source>
</evidence>
<dbReference type="PROSITE" id="PS50075">
    <property type="entry name" value="CARRIER"/>
    <property type="match status" value="1"/>
</dbReference>
<dbReference type="InterPro" id="IPR042099">
    <property type="entry name" value="ANL_N_sf"/>
</dbReference>
<evidence type="ECO:0000256" key="1">
    <source>
        <dbReference type="ARBA" id="ARBA00022450"/>
    </source>
</evidence>
<keyword evidence="4" id="KW-0067">ATP-binding</keyword>
<keyword evidence="2" id="KW-0597">Phosphoprotein</keyword>
<comment type="caution">
    <text evidence="7">The sequence shown here is derived from an EMBL/GenBank/DDBJ whole genome shotgun (WGS) entry which is preliminary data.</text>
</comment>
<dbReference type="InterPro" id="IPR020806">
    <property type="entry name" value="PKS_PP-bd"/>
</dbReference>
<reference evidence="7 8" key="1">
    <citation type="submission" date="2024-06" db="EMBL/GenBank/DDBJ databases">
        <authorList>
            <person name="Kraege A."/>
            <person name="Thomma B."/>
        </authorList>
    </citation>
    <scope>NUCLEOTIDE SEQUENCE [LARGE SCALE GENOMIC DNA]</scope>
</reference>
<protein>
    <submittedName>
        <fullName evidence="7">G11042 protein</fullName>
    </submittedName>
</protein>
<dbReference type="InterPro" id="IPR020845">
    <property type="entry name" value="AMP-binding_CS"/>
</dbReference>
<dbReference type="PANTHER" id="PTHR43272:SF33">
    <property type="entry name" value="AMP-BINDING DOMAIN-CONTAINING PROTEIN-RELATED"/>
    <property type="match status" value="1"/>
</dbReference>
<dbReference type="SMART" id="SM00823">
    <property type="entry name" value="PKS_PP"/>
    <property type="match status" value="1"/>
</dbReference>
<accession>A0ABP1G776</accession>
<dbReference type="Proteomes" id="UP001497392">
    <property type="component" value="Unassembled WGS sequence"/>
</dbReference>
<gene>
    <name evidence="7" type="primary">g11042</name>
    <name evidence="7" type="ORF">VP750_LOCUS9895</name>
</gene>